<comment type="caution">
    <text evidence="1">The sequence shown here is derived from an EMBL/GenBank/DDBJ whole genome shotgun (WGS) entry which is preliminary data.</text>
</comment>
<protein>
    <recommendedName>
        <fullName evidence="3">ParB/Sulfiredoxin domain-containing protein</fullName>
    </recommendedName>
</protein>
<organism evidence="1 2">
    <name type="scientific">Bradyrhizobium japonicum</name>
    <dbReference type="NCBI Taxonomy" id="375"/>
    <lineage>
        <taxon>Bacteria</taxon>
        <taxon>Pseudomonadati</taxon>
        <taxon>Pseudomonadota</taxon>
        <taxon>Alphaproteobacteria</taxon>
        <taxon>Hyphomicrobiales</taxon>
        <taxon>Nitrobacteraceae</taxon>
        <taxon>Bradyrhizobium</taxon>
    </lineage>
</organism>
<dbReference type="AlphaFoldDB" id="A0A1Y2JLY3"/>
<name>A0A1Y2JLY3_BRAJP</name>
<gene>
    <name evidence="1" type="ORF">BSZ19_27465</name>
</gene>
<sequence>MTKGKLSWRDALPLHPAAELLPLMSEQELRELGDDIQKNGLHEGVALFEGQLLDGRNRLDAMEMVGATLVTGNGNPDWENIPYRNVGGRDPVSFVMSKNVRRRHLSTEQKQELIAKLLILAPDKSNRQIAEAVKVDHKTVASVRAKRQSTGEIPQLTETVGRDGRRRRDRRGSTAKIKWAPQLAAAQSDAAVVTQTTSVYGELTDAWRRASSKEREQFLEFIGAYVREVESVP</sequence>
<dbReference type="Proteomes" id="UP000193335">
    <property type="component" value="Unassembled WGS sequence"/>
</dbReference>
<evidence type="ECO:0000313" key="2">
    <source>
        <dbReference type="Proteomes" id="UP000193335"/>
    </source>
</evidence>
<reference evidence="1 2" key="1">
    <citation type="submission" date="2017-03" db="EMBL/GenBank/DDBJ databases">
        <title>Whole genome sequences of fourteen strains of Bradyrhizobium canariense and one strain of Bradyrhizobium japonicum isolated from Lupinus (Papilionoideae: Genisteae) species in Algeria.</title>
        <authorList>
            <person name="Crovadore J."/>
            <person name="Chekireb D."/>
            <person name="Brachmann A."/>
            <person name="Chablais R."/>
            <person name="Cochard B."/>
            <person name="Lefort F."/>
        </authorList>
    </citation>
    <scope>NUCLEOTIDE SEQUENCE [LARGE SCALE GENOMIC DNA]</scope>
    <source>
        <strain evidence="1 2">UBMA197</strain>
    </source>
</reference>
<evidence type="ECO:0000313" key="1">
    <source>
        <dbReference type="EMBL" id="OSJ29556.1"/>
    </source>
</evidence>
<accession>A0A1Y2JLY3</accession>
<proteinExistence type="predicted"/>
<evidence type="ECO:0008006" key="3">
    <source>
        <dbReference type="Google" id="ProtNLM"/>
    </source>
</evidence>
<dbReference type="EMBL" id="NAFL01000265">
    <property type="protein sequence ID" value="OSJ29556.1"/>
    <property type="molecule type" value="Genomic_DNA"/>
</dbReference>
<dbReference type="RefSeq" id="WP_085402482.1">
    <property type="nucleotide sequence ID" value="NZ_NAFL01000265.1"/>
</dbReference>